<keyword evidence="5" id="KW-0539">Nucleus</keyword>
<evidence type="ECO:0000256" key="2">
    <source>
        <dbReference type="ARBA" id="ARBA00023015"/>
    </source>
</evidence>
<evidence type="ECO:0000256" key="3">
    <source>
        <dbReference type="ARBA" id="ARBA00023125"/>
    </source>
</evidence>
<evidence type="ECO:0000256" key="1">
    <source>
        <dbReference type="ARBA" id="ARBA00004123"/>
    </source>
</evidence>
<protein>
    <recommendedName>
        <fullName evidence="6">TF-B3 domain-containing protein</fullName>
    </recommendedName>
</protein>
<keyword evidence="2" id="KW-0805">Transcription regulation</keyword>
<name>A0AA41SK66_PAPNU</name>
<dbReference type="SMART" id="SM01019">
    <property type="entry name" value="B3"/>
    <property type="match status" value="2"/>
</dbReference>
<evidence type="ECO:0000256" key="5">
    <source>
        <dbReference type="ARBA" id="ARBA00023242"/>
    </source>
</evidence>
<dbReference type="AlphaFoldDB" id="A0AA41SK66"/>
<dbReference type="EMBL" id="JAJJMA010188256">
    <property type="protein sequence ID" value="MCL7038217.1"/>
    <property type="molecule type" value="Genomic_DNA"/>
</dbReference>
<evidence type="ECO:0000313" key="7">
    <source>
        <dbReference type="EMBL" id="MCL7038217.1"/>
    </source>
</evidence>
<evidence type="ECO:0000256" key="4">
    <source>
        <dbReference type="ARBA" id="ARBA00023163"/>
    </source>
</evidence>
<comment type="caution">
    <text evidence="7">The sequence shown here is derived from an EMBL/GenBank/DDBJ whole genome shotgun (WGS) entry which is preliminary data.</text>
</comment>
<organism evidence="7 8">
    <name type="scientific">Papaver nudicaule</name>
    <name type="common">Iceland poppy</name>
    <dbReference type="NCBI Taxonomy" id="74823"/>
    <lineage>
        <taxon>Eukaryota</taxon>
        <taxon>Viridiplantae</taxon>
        <taxon>Streptophyta</taxon>
        <taxon>Embryophyta</taxon>
        <taxon>Tracheophyta</taxon>
        <taxon>Spermatophyta</taxon>
        <taxon>Magnoliopsida</taxon>
        <taxon>Ranunculales</taxon>
        <taxon>Papaveraceae</taxon>
        <taxon>Papaveroideae</taxon>
        <taxon>Papaver</taxon>
    </lineage>
</organism>
<proteinExistence type="predicted"/>
<dbReference type="PANTHER" id="PTHR31391:SF155">
    <property type="entry name" value="B3 DOMAIN-CONTAINING PROTEIN OS11G0197600"/>
    <property type="match status" value="1"/>
</dbReference>
<sequence length="289" mass="32891">MVETRKTTSSSSSSSVTRVPEFFKVFLSPQSFYKMKIPVEFLDQLTCETPESISLIGPSGKVWRVCLLEMDDGYYFEKGWQDFVIDNFMINEDFCVFQYVNEGCLQVQIFEQNGCERESAFQANCSQAQACTTNCSAGHKVKKEVENQAEIPSSGPLISLRRAIKKEEENMALRGAQGFISQNPYTMITVRNSHVYTGSSLPLPVSFWKVNLPHHTQSFIVRDPRGKAWDVKFHCDAARHYGGLTVGWRKISFANSIEASDVCILELVKPNELKLHIFRVVEELKRSHH</sequence>
<keyword evidence="3" id="KW-0238">DNA-binding</keyword>
<dbReference type="InterPro" id="IPR015300">
    <property type="entry name" value="DNA-bd_pseudobarrel_sf"/>
</dbReference>
<dbReference type="InterPro" id="IPR003340">
    <property type="entry name" value="B3_DNA-bd"/>
</dbReference>
<dbReference type="InterPro" id="IPR044837">
    <property type="entry name" value="REM16-like"/>
</dbReference>
<dbReference type="GO" id="GO:0005634">
    <property type="term" value="C:nucleus"/>
    <property type="evidence" value="ECO:0007669"/>
    <property type="project" value="UniProtKB-SubCell"/>
</dbReference>
<evidence type="ECO:0000313" key="8">
    <source>
        <dbReference type="Proteomes" id="UP001177140"/>
    </source>
</evidence>
<dbReference type="CDD" id="cd10017">
    <property type="entry name" value="B3_DNA"/>
    <property type="match status" value="2"/>
</dbReference>
<comment type="subcellular location">
    <subcellularLocation>
        <location evidence="1">Nucleus</location>
    </subcellularLocation>
</comment>
<dbReference type="GO" id="GO:0003677">
    <property type="term" value="F:DNA binding"/>
    <property type="evidence" value="ECO:0007669"/>
    <property type="project" value="UniProtKB-KW"/>
</dbReference>
<evidence type="ECO:0000259" key="6">
    <source>
        <dbReference type="PROSITE" id="PS50863"/>
    </source>
</evidence>
<dbReference type="PROSITE" id="PS50863">
    <property type="entry name" value="B3"/>
    <property type="match status" value="2"/>
</dbReference>
<feature type="domain" description="TF-B3" evidence="6">
    <location>
        <begin position="186"/>
        <end position="281"/>
    </location>
</feature>
<accession>A0AA41SK66</accession>
<gene>
    <name evidence="7" type="ORF">MKW94_021800</name>
</gene>
<dbReference type="Gene3D" id="2.40.330.10">
    <property type="entry name" value="DNA-binding pseudobarrel domain"/>
    <property type="match status" value="2"/>
</dbReference>
<reference evidence="7" key="1">
    <citation type="submission" date="2022-03" db="EMBL/GenBank/DDBJ databases">
        <title>A functionally conserved STORR gene fusion in Papaver species that diverged 16.8 million years ago.</title>
        <authorList>
            <person name="Catania T."/>
        </authorList>
    </citation>
    <scope>NUCLEOTIDE SEQUENCE</scope>
    <source>
        <strain evidence="7">S-191538</strain>
    </source>
</reference>
<feature type="domain" description="TF-B3" evidence="6">
    <location>
        <begin position="20"/>
        <end position="113"/>
    </location>
</feature>
<keyword evidence="8" id="KW-1185">Reference proteome</keyword>
<dbReference type="PANTHER" id="PTHR31391">
    <property type="entry name" value="B3 DOMAIN-CONTAINING PROTEIN OS11G0197600-RELATED"/>
    <property type="match status" value="1"/>
</dbReference>
<dbReference type="SUPFAM" id="SSF101936">
    <property type="entry name" value="DNA-binding pseudobarrel domain"/>
    <property type="match status" value="2"/>
</dbReference>
<dbReference type="Pfam" id="PF02362">
    <property type="entry name" value="B3"/>
    <property type="match status" value="2"/>
</dbReference>
<dbReference type="Proteomes" id="UP001177140">
    <property type="component" value="Unassembled WGS sequence"/>
</dbReference>
<keyword evidence="4" id="KW-0804">Transcription</keyword>